<comment type="caution">
    <text evidence="1">The sequence shown here is derived from an EMBL/GenBank/DDBJ whole genome shotgun (WGS) entry which is preliminary data.</text>
</comment>
<sequence length="61" mass="7417">MESTIYLRMKRFFLQSTFYLIIINDNFYDISKNIFDLLGYFSTVSGVSQYYFDIFPQIPYQ</sequence>
<evidence type="ECO:0000313" key="1">
    <source>
        <dbReference type="EMBL" id="EYB08154.1"/>
    </source>
</evidence>
<dbReference type="AlphaFoldDB" id="A0AB73AIB3"/>
<protein>
    <submittedName>
        <fullName evidence="1">Uncharacterized protein</fullName>
    </submittedName>
</protein>
<dbReference type="Proteomes" id="UP000021175">
    <property type="component" value="Unassembled WGS sequence"/>
</dbReference>
<dbReference type="EMBL" id="JGEU01000044">
    <property type="protein sequence ID" value="EYB08154.1"/>
    <property type="molecule type" value="Genomic_DNA"/>
</dbReference>
<accession>A0AB73AIB3</accession>
<organism evidence="1 2">
    <name type="scientific">Bacteroides fragilis str. 3783N1-6</name>
    <dbReference type="NCBI Taxonomy" id="1339310"/>
    <lineage>
        <taxon>Bacteria</taxon>
        <taxon>Pseudomonadati</taxon>
        <taxon>Bacteroidota</taxon>
        <taxon>Bacteroidia</taxon>
        <taxon>Bacteroidales</taxon>
        <taxon>Bacteroidaceae</taxon>
        <taxon>Bacteroides</taxon>
    </lineage>
</organism>
<name>A0AB73AIB3_BACFG</name>
<proteinExistence type="predicted"/>
<reference evidence="1 2" key="1">
    <citation type="submission" date="2014-02" db="EMBL/GenBank/DDBJ databases">
        <authorList>
            <person name="Sears C."/>
            <person name="Carroll K."/>
            <person name="Sack B.R."/>
            <person name="Qadri F."/>
            <person name="Myers L.L."/>
            <person name="Chung G.-T."/>
            <person name="Escheverria P."/>
            <person name="Fraser C.M."/>
            <person name="Sadzewicz L."/>
            <person name="Shefchek K.A."/>
            <person name="Tallon L."/>
            <person name="Das S.P."/>
            <person name="Daugherty S."/>
            <person name="Mongodin E.F."/>
        </authorList>
    </citation>
    <scope>NUCLEOTIDE SEQUENCE [LARGE SCALE GENOMIC DNA]</scope>
    <source>
        <strain evidence="1 2">3783N1-6</strain>
    </source>
</reference>
<evidence type="ECO:0000313" key="2">
    <source>
        <dbReference type="Proteomes" id="UP000021175"/>
    </source>
</evidence>
<gene>
    <name evidence="1" type="ORF">M119_3891</name>
</gene>